<protein>
    <submittedName>
        <fullName evidence="2">RimJ/RimL family protein N-acetyltransferase</fullName>
    </submittedName>
</protein>
<dbReference type="EMBL" id="QQAY01000002">
    <property type="protein sequence ID" value="RDI45510.1"/>
    <property type="molecule type" value="Genomic_DNA"/>
</dbReference>
<dbReference type="InterPro" id="IPR000182">
    <property type="entry name" value="GNAT_dom"/>
</dbReference>
<feature type="domain" description="N-acetyltransferase" evidence="1">
    <location>
        <begin position="18"/>
        <end position="186"/>
    </location>
</feature>
<name>A0A370GQB7_9BACI</name>
<dbReference type="PROSITE" id="PS51186">
    <property type="entry name" value="GNAT"/>
    <property type="match status" value="1"/>
</dbReference>
<gene>
    <name evidence="2" type="ORF">DFR59_102138</name>
</gene>
<comment type="caution">
    <text evidence="2">The sequence shown here is derived from an EMBL/GenBank/DDBJ whole genome shotgun (WGS) entry which is preliminary data.</text>
</comment>
<dbReference type="Pfam" id="PF13302">
    <property type="entry name" value="Acetyltransf_3"/>
    <property type="match status" value="1"/>
</dbReference>
<keyword evidence="2" id="KW-0808">Transferase</keyword>
<organism evidence="2 3">
    <name type="scientific">Falsibacillus pallidus</name>
    <dbReference type="NCBI Taxonomy" id="493781"/>
    <lineage>
        <taxon>Bacteria</taxon>
        <taxon>Bacillati</taxon>
        <taxon>Bacillota</taxon>
        <taxon>Bacilli</taxon>
        <taxon>Bacillales</taxon>
        <taxon>Bacillaceae</taxon>
        <taxon>Falsibacillus</taxon>
    </lineage>
</organism>
<proteinExistence type="predicted"/>
<accession>A0A370GQB7</accession>
<reference evidence="2 3" key="1">
    <citation type="submission" date="2018-07" db="EMBL/GenBank/DDBJ databases">
        <title>Genomic Encyclopedia of Type Strains, Phase IV (KMG-IV): sequencing the most valuable type-strain genomes for metagenomic binning, comparative biology and taxonomic classification.</title>
        <authorList>
            <person name="Goeker M."/>
        </authorList>
    </citation>
    <scope>NUCLEOTIDE SEQUENCE [LARGE SCALE GENOMIC DNA]</scope>
    <source>
        <strain evidence="2 3">DSM 25281</strain>
    </source>
</reference>
<dbReference type="PANTHER" id="PTHR43792">
    <property type="entry name" value="GNAT FAMILY, PUTATIVE (AFU_ORTHOLOGUE AFUA_3G00765)-RELATED-RELATED"/>
    <property type="match status" value="1"/>
</dbReference>
<dbReference type="Gene3D" id="3.40.630.30">
    <property type="match status" value="1"/>
</dbReference>
<evidence type="ECO:0000313" key="3">
    <source>
        <dbReference type="Proteomes" id="UP000255326"/>
    </source>
</evidence>
<dbReference type="InterPro" id="IPR051531">
    <property type="entry name" value="N-acetyltransferase"/>
</dbReference>
<evidence type="ECO:0000259" key="1">
    <source>
        <dbReference type="PROSITE" id="PS51186"/>
    </source>
</evidence>
<sequence>METLYMKSDVLFAETKRLILRPFEQEDFEEWRKGFDGRKPSQYKYDDGFREMPNATKDWFEKWIAGFKDSAARDEMYHLGIFRKEDGANVGKVELIRILRMDYHWAMMGYSIHNQFWKMGYGIESVEAAVKMFFDALGYHRIELQIRPDNVPSIRLAERAGFQYECIRKGFSNENGEWTDYSIYYKNGD</sequence>
<dbReference type="AlphaFoldDB" id="A0A370GQB7"/>
<dbReference type="Proteomes" id="UP000255326">
    <property type="component" value="Unassembled WGS sequence"/>
</dbReference>
<keyword evidence="3" id="KW-1185">Reference proteome</keyword>
<dbReference type="GO" id="GO:0016747">
    <property type="term" value="F:acyltransferase activity, transferring groups other than amino-acyl groups"/>
    <property type="evidence" value="ECO:0007669"/>
    <property type="project" value="InterPro"/>
</dbReference>
<evidence type="ECO:0000313" key="2">
    <source>
        <dbReference type="EMBL" id="RDI45510.1"/>
    </source>
</evidence>
<dbReference type="InterPro" id="IPR016181">
    <property type="entry name" value="Acyl_CoA_acyltransferase"/>
</dbReference>
<dbReference type="SUPFAM" id="SSF55729">
    <property type="entry name" value="Acyl-CoA N-acyltransferases (Nat)"/>
    <property type="match status" value="1"/>
</dbReference>